<organism evidence="1 2">
    <name type="scientific">Pleuronectes platessa</name>
    <name type="common">European plaice</name>
    <dbReference type="NCBI Taxonomy" id="8262"/>
    <lineage>
        <taxon>Eukaryota</taxon>
        <taxon>Metazoa</taxon>
        <taxon>Chordata</taxon>
        <taxon>Craniata</taxon>
        <taxon>Vertebrata</taxon>
        <taxon>Euteleostomi</taxon>
        <taxon>Actinopterygii</taxon>
        <taxon>Neopterygii</taxon>
        <taxon>Teleostei</taxon>
        <taxon>Neoteleostei</taxon>
        <taxon>Acanthomorphata</taxon>
        <taxon>Carangaria</taxon>
        <taxon>Pleuronectiformes</taxon>
        <taxon>Pleuronectoidei</taxon>
        <taxon>Pleuronectidae</taxon>
        <taxon>Pleuronectes</taxon>
    </lineage>
</organism>
<dbReference type="Proteomes" id="UP001153269">
    <property type="component" value="Unassembled WGS sequence"/>
</dbReference>
<proteinExistence type="predicted"/>
<dbReference type="EMBL" id="CADEAL010004197">
    <property type="protein sequence ID" value="CAB1454055.1"/>
    <property type="molecule type" value="Genomic_DNA"/>
</dbReference>
<sequence length="107" mass="11722">MKANARRLQMKPWASFTAADMLNTPGATLTLHDTVGSLGQSVSKTSAPPPPVFEPVSLHQDHLLLATCSRVTSGLKDSHTIASPTWPPAEHRRHRRTIMVKCVSQTR</sequence>
<dbReference type="AlphaFoldDB" id="A0A9N7VQS7"/>
<evidence type="ECO:0000313" key="1">
    <source>
        <dbReference type="EMBL" id="CAB1454055.1"/>
    </source>
</evidence>
<comment type="caution">
    <text evidence="1">The sequence shown here is derived from an EMBL/GenBank/DDBJ whole genome shotgun (WGS) entry which is preliminary data.</text>
</comment>
<name>A0A9N7VQS7_PLEPL</name>
<accession>A0A9N7VQS7</accession>
<keyword evidence="2" id="KW-1185">Reference proteome</keyword>
<evidence type="ECO:0000313" key="2">
    <source>
        <dbReference type="Proteomes" id="UP001153269"/>
    </source>
</evidence>
<reference evidence="1" key="1">
    <citation type="submission" date="2020-03" db="EMBL/GenBank/DDBJ databases">
        <authorList>
            <person name="Weist P."/>
        </authorList>
    </citation>
    <scope>NUCLEOTIDE SEQUENCE</scope>
</reference>
<protein>
    <submittedName>
        <fullName evidence="1">Uncharacterized protein</fullName>
    </submittedName>
</protein>
<gene>
    <name evidence="1" type="ORF">PLEPLA_LOCUS41817</name>
</gene>